<dbReference type="InterPro" id="IPR041569">
    <property type="entry name" value="AAA_lid_3"/>
</dbReference>
<dbReference type="CDD" id="cd19501">
    <property type="entry name" value="RecA-like_FtsH"/>
    <property type="match status" value="1"/>
</dbReference>
<keyword evidence="6" id="KW-0479">Metal-binding</keyword>
<evidence type="ECO:0000313" key="14">
    <source>
        <dbReference type="EMBL" id="KIM33129.1"/>
    </source>
</evidence>
<dbReference type="GO" id="GO:0006515">
    <property type="term" value="P:protein quality control for misfolded or incompletely synthesized proteins"/>
    <property type="evidence" value="ECO:0007669"/>
    <property type="project" value="TreeGrafter"/>
</dbReference>
<dbReference type="InterPro" id="IPR000642">
    <property type="entry name" value="Peptidase_M41"/>
</dbReference>
<proteinExistence type="inferred from homology"/>
<keyword evidence="8" id="KW-0378">Hydrolase</keyword>
<evidence type="ECO:0000313" key="15">
    <source>
        <dbReference type="Proteomes" id="UP000054097"/>
    </source>
</evidence>
<gene>
    <name evidence="14" type="ORF">M408DRAFT_325952</name>
</gene>
<dbReference type="Pfam" id="PF17862">
    <property type="entry name" value="AAA_lid_3"/>
    <property type="match status" value="1"/>
</dbReference>
<dbReference type="GO" id="GO:0004176">
    <property type="term" value="F:ATP-dependent peptidase activity"/>
    <property type="evidence" value="ECO:0007669"/>
    <property type="project" value="InterPro"/>
</dbReference>
<dbReference type="FunFam" id="1.20.58.760:FF:000001">
    <property type="entry name" value="ATP-dependent zinc metalloprotease FtsH"/>
    <property type="match status" value="1"/>
</dbReference>
<feature type="domain" description="AAA+ ATPase" evidence="13">
    <location>
        <begin position="378"/>
        <end position="514"/>
    </location>
</feature>
<name>A0A0C3BM68_SERVB</name>
<reference evidence="14 15" key="1">
    <citation type="submission" date="2014-04" db="EMBL/GenBank/DDBJ databases">
        <authorList>
            <consortium name="DOE Joint Genome Institute"/>
            <person name="Kuo A."/>
            <person name="Zuccaro A."/>
            <person name="Kohler A."/>
            <person name="Nagy L.G."/>
            <person name="Floudas D."/>
            <person name="Copeland A."/>
            <person name="Barry K.W."/>
            <person name="Cichocki N."/>
            <person name="Veneault-Fourrey C."/>
            <person name="LaButti K."/>
            <person name="Lindquist E.A."/>
            <person name="Lipzen A."/>
            <person name="Lundell T."/>
            <person name="Morin E."/>
            <person name="Murat C."/>
            <person name="Sun H."/>
            <person name="Tunlid A."/>
            <person name="Henrissat B."/>
            <person name="Grigoriev I.V."/>
            <person name="Hibbett D.S."/>
            <person name="Martin F."/>
            <person name="Nordberg H.P."/>
            <person name="Cantor M.N."/>
            <person name="Hua S.X."/>
        </authorList>
    </citation>
    <scope>NUCLEOTIDE SEQUENCE [LARGE SCALE GENOMIC DNA]</scope>
    <source>
        <strain evidence="14 15">MAFF 305830</strain>
    </source>
</reference>
<evidence type="ECO:0000256" key="1">
    <source>
        <dbReference type="ARBA" id="ARBA00001947"/>
    </source>
</evidence>
<keyword evidence="7" id="KW-0547">Nucleotide-binding</keyword>
<evidence type="ECO:0000256" key="7">
    <source>
        <dbReference type="ARBA" id="ARBA00022741"/>
    </source>
</evidence>
<keyword evidence="15" id="KW-1185">Reference proteome</keyword>
<evidence type="ECO:0000256" key="11">
    <source>
        <dbReference type="ARBA" id="ARBA00023049"/>
    </source>
</evidence>
<dbReference type="OrthoDB" id="1413014at2759"/>
<dbReference type="Pfam" id="PF01434">
    <property type="entry name" value="Peptidase_M41"/>
    <property type="match status" value="1"/>
</dbReference>
<keyword evidence="9" id="KW-0862">Zinc</keyword>
<dbReference type="InterPro" id="IPR003593">
    <property type="entry name" value="AAA+_ATPase"/>
</dbReference>
<sequence>MNLVTQLLQPAWTMIQPVRVKQSSIISFQTVESSLPTRNYAAEVFQGAVPSIRHSELVKRSFRAPQTAQSILSTRSTRPQQYASCPSLVARRQIWTSAWNTVKRLTPERITNPVVYSRVVALEAEANAFPHNVSKQVTLWRAILDLDTSASYDRIINRWERLIEFAPNSQIIKSDAAFRLYLTALVKAGKSQSVMLAATRRDQVLQKASLTPQEAPEPEAAQEVEEVAPTQSVSHDIAEAVLADPAVRSIPNWAVGQLGTGKSSSQSAATGIGLGSGTKEQPLHVQVEQPKGSVAWQLGKTLLIVALYGFITLTVLGLVLENSGILKANTPVAEFEQQGGEPVKFSDVHGVEEAKEELLDIVEFLKNPTTFSTLGGRLPKGVLLEGPPGTGKTLLARAVAGEAGVPFFFASGSEFDEIFVGVGAKRIRELFAAARKKQPSIIFIDELDAVGGKRSPKDQQYMKQTLNQLLVELDGFKQSEGIIVIGATNFPQSLDKALVRPGRFDRKVVVPLPDVKGRLEILKHHMKGVTNDPGVDVSLLARVTMGFSGADLQNMVNQAAIQASKERSPAVMDKHYEWARDKMSLGAERRSAVIEESKKLATAYHEGGHALAALYTKGAMPLYKVTCMPRGHALGVTYQAPVDDRNSITFTEFIASMDVAMGGRAAEELIYGKENITSGASSDLENATHTARAMIRNWGFSDKIGRVVYKEEDAPMLSEQKKDDLESEVRRLVEESGTRAMDLVKNKEAELHLLAKALVEYETLTAEEVQDVIKGKPIRGGKPLAVYCR</sequence>
<dbReference type="PANTHER" id="PTHR23076">
    <property type="entry name" value="METALLOPROTEASE M41 FTSH"/>
    <property type="match status" value="1"/>
</dbReference>
<dbReference type="GO" id="GO:0016887">
    <property type="term" value="F:ATP hydrolysis activity"/>
    <property type="evidence" value="ECO:0007669"/>
    <property type="project" value="InterPro"/>
</dbReference>
<dbReference type="AlphaFoldDB" id="A0A0C3BM68"/>
<dbReference type="SUPFAM" id="SSF52540">
    <property type="entry name" value="P-loop containing nucleoside triphosphate hydrolases"/>
    <property type="match status" value="1"/>
</dbReference>
<keyword evidence="12" id="KW-0472">Membrane</keyword>
<evidence type="ECO:0000256" key="2">
    <source>
        <dbReference type="ARBA" id="ARBA00004370"/>
    </source>
</evidence>
<dbReference type="Proteomes" id="UP000054097">
    <property type="component" value="Unassembled WGS sequence"/>
</dbReference>
<dbReference type="EMBL" id="KN824278">
    <property type="protein sequence ID" value="KIM33129.1"/>
    <property type="molecule type" value="Genomic_DNA"/>
</dbReference>
<dbReference type="InterPro" id="IPR003960">
    <property type="entry name" value="ATPase_AAA_CS"/>
</dbReference>
<evidence type="ECO:0000256" key="3">
    <source>
        <dbReference type="ARBA" id="ARBA00010044"/>
    </source>
</evidence>
<keyword evidence="11" id="KW-0482">Metalloprotease</keyword>
<dbReference type="GO" id="GO:0046872">
    <property type="term" value="F:metal ion binding"/>
    <property type="evidence" value="ECO:0007669"/>
    <property type="project" value="UniProtKB-KW"/>
</dbReference>
<dbReference type="Gene3D" id="1.20.58.760">
    <property type="entry name" value="Peptidase M41"/>
    <property type="match status" value="1"/>
</dbReference>
<dbReference type="MEROPS" id="M41.004"/>
<dbReference type="Pfam" id="PF00004">
    <property type="entry name" value="AAA"/>
    <property type="match status" value="1"/>
</dbReference>
<dbReference type="HOGENOM" id="CLU_000688_9_2_1"/>
<comment type="subcellular location">
    <subcellularLocation>
        <location evidence="2">Membrane</location>
    </subcellularLocation>
</comment>
<protein>
    <recommendedName>
        <fullName evidence="13">AAA+ ATPase domain-containing protein</fullName>
    </recommendedName>
</protein>
<evidence type="ECO:0000256" key="6">
    <source>
        <dbReference type="ARBA" id="ARBA00022723"/>
    </source>
</evidence>
<dbReference type="Gene3D" id="1.10.8.60">
    <property type="match status" value="1"/>
</dbReference>
<dbReference type="SUPFAM" id="SSF140990">
    <property type="entry name" value="FtsH protease domain-like"/>
    <property type="match status" value="1"/>
</dbReference>
<dbReference type="Gene3D" id="3.40.50.300">
    <property type="entry name" value="P-loop containing nucleotide triphosphate hydrolases"/>
    <property type="match status" value="1"/>
</dbReference>
<comment type="similarity">
    <text evidence="3">In the C-terminal section; belongs to the peptidase M41 family.</text>
</comment>
<dbReference type="GO" id="GO:0005743">
    <property type="term" value="C:mitochondrial inner membrane"/>
    <property type="evidence" value="ECO:0007669"/>
    <property type="project" value="TreeGrafter"/>
</dbReference>
<dbReference type="HAMAP" id="MF_01458">
    <property type="entry name" value="FtsH"/>
    <property type="match status" value="1"/>
</dbReference>
<dbReference type="GO" id="GO:0004222">
    <property type="term" value="F:metalloendopeptidase activity"/>
    <property type="evidence" value="ECO:0007669"/>
    <property type="project" value="InterPro"/>
</dbReference>
<dbReference type="STRING" id="933852.A0A0C3BM68"/>
<dbReference type="GO" id="GO:0007005">
    <property type="term" value="P:mitochondrion organization"/>
    <property type="evidence" value="ECO:0007669"/>
    <property type="project" value="TreeGrafter"/>
</dbReference>
<evidence type="ECO:0000259" key="13">
    <source>
        <dbReference type="SMART" id="SM00382"/>
    </source>
</evidence>
<organism evidence="14 15">
    <name type="scientific">Serendipita vermifera MAFF 305830</name>
    <dbReference type="NCBI Taxonomy" id="933852"/>
    <lineage>
        <taxon>Eukaryota</taxon>
        <taxon>Fungi</taxon>
        <taxon>Dikarya</taxon>
        <taxon>Basidiomycota</taxon>
        <taxon>Agaricomycotina</taxon>
        <taxon>Agaricomycetes</taxon>
        <taxon>Sebacinales</taxon>
        <taxon>Serendipitaceae</taxon>
        <taxon>Serendipita</taxon>
    </lineage>
</organism>
<dbReference type="GO" id="GO:0005524">
    <property type="term" value="F:ATP binding"/>
    <property type="evidence" value="ECO:0007669"/>
    <property type="project" value="UniProtKB-KW"/>
</dbReference>
<evidence type="ECO:0000256" key="12">
    <source>
        <dbReference type="ARBA" id="ARBA00023136"/>
    </source>
</evidence>
<evidence type="ECO:0000256" key="8">
    <source>
        <dbReference type="ARBA" id="ARBA00022801"/>
    </source>
</evidence>
<evidence type="ECO:0000256" key="4">
    <source>
        <dbReference type="ARBA" id="ARBA00010550"/>
    </source>
</evidence>
<evidence type="ECO:0000256" key="5">
    <source>
        <dbReference type="ARBA" id="ARBA00022670"/>
    </source>
</evidence>
<dbReference type="FunFam" id="1.10.8.60:FF:000001">
    <property type="entry name" value="ATP-dependent zinc metalloprotease FtsH"/>
    <property type="match status" value="1"/>
</dbReference>
<dbReference type="PROSITE" id="PS00674">
    <property type="entry name" value="AAA"/>
    <property type="match status" value="1"/>
</dbReference>
<comment type="cofactor">
    <cofactor evidence="1">
        <name>Zn(2+)</name>
        <dbReference type="ChEBI" id="CHEBI:29105"/>
    </cofactor>
</comment>
<dbReference type="InterPro" id="IPR037219">
    <property type="entry name" value="Peptidase_M41-like"/>
</dbReference>
<keyword evidence="10" id="KW-0067">ATP-binding</keyword>
<reference evidence="15" key="2">
    <citation type="submission" date="2015-01" db="EMBL/GenBank/DDBJ databases">
        <title>Evolutionary Origins and Diversification of the Mycorrhizal Mutualists.</title>
        <authorList>
            <consortium name="DOE Joint Genome Institute"/>
            <consortium name="Mycorrhizal Genomics Consortium"/>
            <person name="Kohler A."/>
            <person name="Kuo A."/>
            <person name="Nagy L.G."/>
            <person name="Floudas D."/>
            <person name="Copeland A."/>
            <person name="Barry K.W."/>
            <person name="Cichocki N."/>
            <person name="Veneault-Fourrey C."/>
            <person name="LaButti K."/>
            <person name="Lindquist E.A."/>
            <person name="Lipzen A."/>
            <person name="Lundell T."/>
            <person name="Morin E."/>
            <person name="Murat C."/>
            <person name="Riley R."/>
            <person name="Ohm R."/>
            <person name="Sun H."/>
            <person name="Tunlid A."/>
            <person name="Henrissat B."/>
            <person name="Grigoriev I.V."/>
            <person name="Hibbett D.S."/>
            <person name="Martin F."/>
        </authorList>
    </citation>
    <scope>NUCLEOTIDE SEQUENCE [LARGE SCALE GENOMIC DNA]</scope>
    <source>
        <strain evidence="15">MAFF 305830</strain>
    </source>
</reference>
<dbReference type="InterPro" id="IPR027417">
    <property type="entry name" value="P-loop_NTPase"/>
</dbReference>
<dbReference type="InterPro" id="IPR003959">
    <property type="entry name" value="ATPase_AAA_core"/>
</dbReference>
<dbReference type="InterPro" id="IPR005936">
    <property type="entry name" value="FtsH"/>
</dbReference>
<dbReference type="PANTHER" id="PTHR23076:SF97">
    <property type="entry name" value="ATP-DEPENDENT ZINC METALLOPROTEASE YME1L1"/>
    <property type="match status" value="1"/>
</dbReference>
<evidence type="ECO:0000256" key="9">
    <source>
        <dbReference type="ARBA" id="ARBA00022833"/>
    </source>
</evidence>
<keyword evidence="5" id="KW-0645">Protease</keyword>
<evidence type="ECO:0000256" key="10">
    <source>
        <dbReference type="ARBA" id="ARBA00022840"/>
    </source>
</evidence>
<dbReference type="SMART" id="SM00382">
    <property type="entry name" value="AAA"/>
    <property type="match status" value="1"/>
</dbReference>
<accession>A0A0C3BM68</accession>
<dbReference type="FunFam" id="3.40.50.300:FF:000175">
    <property type="entry name" value="ATP-dependent zinc metalloprotease FTSH 4"/>
    <property type="match status" value="1"/>
</dbReference>
<comment type="similarity">
    <text evidence="4">In the N-terminal section; belongs to the AAA ATPase family.</text>
</comment>